<dbReference type="SUPFAM" id="SSF47413">
    <property type="entry name" value="lambda repressor-like DNA-binding domains"/>
    <property type="match status" value="1"/>
</dbReference>
<evidence type="ECO:0000256" key="3">
    <source>
        <dbReference type="ARBA" id="ARBA00023163"/>
    </source>
</evidence>
<organism evidence="5 6">
    <name type="scientific">Pseudoponticoccus marisrubri</name>
    <dbReference type="NCBI Taxonomy" id="1685382"/>
    <lineage>
        <taxon>Bacteria</taxon>
        <taxon>Pseudomonadati</taxon>
        <taxon>Pseudomonadota</taxon>
        <taxon>Alphaproteobacteria</taxon>
        <taxon>Rhodobacterales</taxon>
        <taxon>Roseobacteraceae</taxon>
        <taxon>Pseudoponticoccus</taxon>
    </lineage>
</organism>
<dbReference type="RefSeq" id="WP_058864268.1">
    <property type="nucleotide sequence ID" value="NZ_LPXO01000026.1"/>
</dbReference>
<dbReference type="CDD" id="cd06278">
    <property type="entry name" value="PBP1_LacI-like"/>
    <property type="match status" value="1"/>
</dbReference>
<protein>
    <submittedName>
        <fullName evidence="5">LacI family transcriptional regulator</fullName>
    </submittedName>
</protein>
<dbReference type="SUPFAM" id="SSF53822">
    <property type="entry name" value="Periplasmic binding protein-like I"/>
    <property type="match status" value="1"/>
</dbReference>
<dbReference type="OrthoDB" id="8433438at2"/>
<dbReference type="Pfam" id="PF13377">
    <property type="entry name" value="Peripla_BP_3"/>
    <property type="match status" value="1"/>
</dbReference>
<dbReference type="Proteomes" id="UP000054396">
    <property type="component" value="Unassembled WGS sequence"/>
</dbReference>
<dbReference type="SMART" id="SM00354">
    <property type="entry name" value="HTH_LACI"/>
    <property type="match status" value="1"/>
</dbReference>
<dbReference type="InterPro" id="IPR010982">
    <property type="entry name" value="Lambda_DNA-bd_dom_sf"/>
</dbReference>
<dbReference type="Gene3D" id="1.10.260.40">
    <property type="entry name" value="lambda repressor-like DNA-binding domains"/>
    <property type="match status" value="1"/>
</dbReference>
<dbReference type="Pfam" id="PF00356">
    <property type="entry name" value="LacI"/>
    <property type="match status" value="1"/>
</dbReference>
<dbReference type="EMBL" id="LPXO01000026">
    <property type="protein sequence ID" value="KUF08708.1"/>
    <property type="molecule type" value="Genomic_DNA"/>
</dbReference>
<dbReference type="PROSITE" id="PS50932">
    <property type="entry name" value="HTH_LACI_2"/>
    <property type="match status" value="1"/>
</dbReference>
<dbReference type="PANTHER" id="PTHR30146:SF109">
    <property type="entry name" value="HTH-TYPE TRANSCRIPTIONAL REGULATOR GALS"/>
    <property type="match status" value="1"/>
</dbReference>
<reference evidence="5 6" key="1">
    <citation type="submission" date="2015-12" db="EMBL/GenBank/DDBJ databases">
        <authorList>
            <person name="Shamseldin A."/>
            <person name="Moawad H."/>
            <person name="Abd El-Rahim W.M."/>
            <person name="Sadowsky M.J."/>
        </authorList>
    </citation>
    <scope>NUCLEOTIDE SEQUENCE [LARGE SCALE GENOMIC DNA]</scope>
    <source>
        <strain evidence="5 6">SJ5A-1</strain>
    </source>
</reference>
<dbReference type="Gene3D" id="3.40.50.2300">
    <property type="match status" value="2"/>
</dbReference>
<dbReference type="PANTHER" id="PTHR30146">
    <property type="entry name" value="LACI-RELATED TRANSCRIPTIONAL REPRESSOR"/>
    <property type="match status" value="1"/>
</dbReference>
<evidence type="ECO:0000256" key="2">
    <source>
        <dbReference type="ARBA" id="ARBA00023125"/>
    </source>
</evidence>
<dbReference type="InterPro" id="IPR028082">
    <property type="entry name" value="Peripla_BP_I"/>
</dbReference>
<accession>A0A0W7WDY7</accession>
<name>A0A0W7WDY7_9RHOB</name>
<dbReference type="InterPro" id="IPR000843">
    <property type="entry name" value="HTH_LacI"/>
</dbReference>
<evidence type="ECO:0000256" key="1">
    <source>
        <dbReference type="ARBA" id="ARBA00023015"/>
    </source>
</evidence>
<keyword evidence="6" id="KW-1185">Reference proteome</keyword>
<dbReference type="GO" id="GO:0000976">
    <property type="term" value="F:transcription cis-regulatory region binding"/>
    <property type="evidence" value="ECO:0007669"/>
    <property type="project" value="TreeGrafter"/>
</dbReference>
<dbReference type="CDD" id="cd01392">
    <property type="entry name" value="HTH_LacI"/>
    <property type="match status" value="1"/>
</dbReference>
<feature type="domain" description="HTH lacI-type" evidence="4">
    <location>
        <begin position="10"/>
        <end position="64"/>
    </location>
</feature>
<dbReference type="InterPro" id="IPR046335">
    <property type="entry name" value="LacI/GalR-like_sensor"/>
</dbReference>
<proteinExistence type="predicted"/>
<keyword evidence="1" id="KW-0805">Transcription regulation</keyword>
<evidence type="ECO:0000259" key="4">
    <source>
        <dbReference type="PROSITE" id="PS50932"/>
    </source>
</evidence>
<sequence length="337" mass="36975">MTDPTSPRNVTADDVAEAAGVSRWTVNRAFKKDASISPKTRSKVMAAAQALGYVPDLHAAALASTRSNLVALLIDDFANPHKLVMLERLTRALRSRGWDTLLVNTLDPDDAAPALLNASQRRVDATILIGLQFDDEVLRAAYKARRVKKLIIFARGSEDPNTTSICVDDEAATREIAQYVLTRGYRRPLFLAGPRTTSAHLLRKETFTRVWQENRGVVPDSATVTAYDPLLSAEVAHDTLAPRSRDALPDIIVCENDALALGAIDTIRHRLGLTVPGDIAVIGFDDVPQAAGPNYRLTTYRQPMTEMANYLVDVLESAETTDLDRRFLGELVVRDSA</sequence>
<dbReference type="GO" id="GO:0003700">
    <property type="term" value="F:DNA-binding transcription factor activity"/>
    <property type="evidence" value="ECO:0007669"/>
    <property type="project" value="TreeGrafter"/>
</dbReference>
<comment type="caution">
    <text evidence="5">The sequence shown here is derived from an EMBL/GenBank/DDBJ whole genome shotgun (WGS) entry which is preliminary data.</text>
</comment>
<evidence type="ECO:0000313" key="6">
    <source>
        <dbReference type="Proteomes" id="UP000054396"/>
    </source>
</evidence>
<dbReference type="STRING" id="1685382.AVJ23_21350"/>
<gene>
    <name evidence="5" type="ORF">AVJ23_21350</name>
</gene>
<evidence type="ECO:0000313" key="5">
    <source>
        <dbReference type="EMBL" id="KUF08708.1"/>
    </source>
</evidence>
<keyword evidence="3" id="KW-0804">Transcription</keyword>
<dbReference type="AlphaFoldDB" id="A0A0W7WDY7"/>
<keyword evidence="2" id="KW-0238">DNA-binding</keyword>